<evidence type="ECO:0000313" key="2">
    <source>
        <dbReference type="EMBL" id="MDR6940415.1"/>
    </source>
</evidence>
<evidence type="ECO:0000259" key="1">
    <source>
        <dbReference type="Pfam" id="PF18922"/>
    </source>
</evidence>
<dbReference type="InterPro" id="IPR043729">
    <property type="entry name" value="DUF5672"/>
</dbReference>
<evidence type="ECO:0000313" key="3">
    <source>
        <dbReference type="Proteomes" id="UP001247620"/>
    </source>
</evidence>
<gene>
    <name evidence="2" type="ORF">J2W55_000243</name>
</gene>
<dbReference type="Proteomes" id="UP001247620">
    <property type="component" value="Unassembled WGS sequence"/>
</dbReference>
<protein>
    <recommendedName>
        <fullName evidence="1">DUF5672 domain-containing protein</fullName>
    </recommendedName>
</protein>
<dbReference type="EMBL" id="JAVDUU010000001">
    <property type="protein sequence ID" value="MDR6940415.1"/>
    <property type="molecule type" value="Genomic_DNA"/>
</dbReference>
<proteinExistence type="predicted"/>
<keyword evidence="3" id="KW-1185">Reference proteome</keyword>
<name>A0ABU1T5B3_9SPHI</name>
<dbReference type="RefSeq" id="WP_310091043.1">
    <property type="nucleotide sequence ID" value="NZ_JAVDUU010000001.1"/>
</dbReference>
<accession>A0ABU1T5B3</accession>
<feature type="domain" description="DUF5672" evidence="1">
    <location>
        <begin position="57"/>
        <end position="251"/>
    </location>
</feature>
<comment type="caution">
    <text evidence="2">The sequence shown here is derived from an EMBL/GenBank/DDBJ whole genome shotgun (WGS) entry which is preliminary data.</text>
</comment>
<dbReference type="Pfam" id="PF18922">
    <property type="entry name" value="DUF5672"/>
    <property type="match status" value="1"/>
</dbReference>
<reference evidence="2 3" key="1">
    <citation type="submission" date="2023-07" db="EMBL/GenBank/DDBJ databases">
        <title>Sorghum-associated microbial communities from plants grown in Nebraska, USA.</title>
        <authorList>
            <person name="Schachtman D."/>
        </authorList>
    </citation>
    <scope>NUCLEOTIDE SEQUENCE [LARGE SCALE GENOMIC DNA]</scope>
    <source>
        <strain evidence="2 3">3262</strain>
    </source>
</reference>
<sequence length="272" mass="32627">MTKDQCIVVIPIHSSKPSAYEIISFRQCFKILGNHPIKVIAPRHLDITEYKKAVPDFEVIFISPSWLASLKTYNKLKYSRYFYNLFNQYDFILTYELDAFVFFDRLNEWCNKNYDYIGAPWFEGFDKPHSENKITGVGNSGFSLRKTKTMQKVLKTFYYKNPKEYNTGNRNKIIAIIKYPYRKLMNMLWHENYTLQYNYDGCSEDRLFCVDVAKQFPLHIAPIDEAIKFSFEVNPDRLFKINKNNLPMGCHAWWKYNFDFWKPFIQDQGYHW</sequence>
<organism evidence="2 3">
    <name type="scientific">Mucilaginibacter pocheonensis</name>
    <dbReference type="NCBI Taxonomy" id="398050"/>
    <lineage>
        <taxon>Bacteria</taxon>
        <taxon>Pseudomonadati</taxon>
        <taxon>Bacteroidota</taxon>
        <taxon>Sphingobacteriia</taxon>
        <taxon>Sphingobacteriales</taxon>
        <taxon>Sphingobacteriaceae</taxon>
        <taxon>Mucilaginibacter</taxon>
    </lineage>
</organism>